<keyword evidence="2" id="KW-1185">Reference proteome</keyword>
<name>A0A5C3KLM7_COPMA</name>
<gene>
    <name evidence="1" type="ORF">FA15DRAFT_102643</name>
</gene>
<accession>A0A5C3KLM7</accession>
<dbReference type="AlphaFoldDB" id="A0A5C3KLM7"/>
<organism evidence="1 2">
    <name type="scientific">Coprinopsis marcescibilis</name>
    <name type="common">Agaric fungus</name>
    <name type="synonym">Psathyrella marcescibilis</name>
    <dbReference type="NCBI Taxonomy" id="230819"/>
    <lineage>
        <taxon>Eukaryota</taxon>
        <taxon>Fungi</taxon>
        <taxon>Dikarya</taxon>
        <taxon>Basidiomycota</taxon>
        <taxon>Agaricomycotina</taxon>
        <taxon>Agaricomycetes</taxon>
        <taxon>Agaricomycetidae</taxon>
        <taxon>Agaricales</taxon>
        <taxon>Agaricineae</taxon>
        <taxon>Psathyrellaceae</taxon>
        <taxon>Coprinopsis</taxon>
    </lineage>
</organism>
<sequence>MLNSDHRPDDVPRACCHLRRSRRSVALGKHSLKLDCSRTVYSTRHREPAKYSVQMCQVRQRRRTCFTSQQEHSNGVRILSFPDTCGSATLLFILTPTPDS</sequence>
<evidence type="ECO:0000313" key="1">
    <source>
        <dbReference type="EMBL" id="TFK20895.1"/>
    </source>
</evidence>
<proteinExistence type="predicted"/>
<protein>
    <submittedName>
        <fullName evidence="1">Uncharacterized protein</fullName>
    </submittedName>
</protein>
<dbReference type="Proteomes" id="UP000307440">
    <property type="component" value="Unassembled WGS sequence"/>
</dbReference>
<reference evidence="1 2" key="1">
    <citation type="journal article" date="2019" name="Nat. Ecol. Evol.">
        <title>Megaphylogeny resolves global patterns of mushroom evolution.</title>
        <authorList>
            <person name="Varga T."/>
            <person name="Krizsan K."/>
            <person name="Foldi C."/>
            <person name="Dima B."/>
            <person name="Sanchez-Garcia M."/>
            <person name="Sanchez-Ramirez S."/>
            <person name="Szollosi G.J."/>
            <person name="Szarkandi J.G."/>
            <person name="Papp V."/>
            <person name="Albert L."/>
            <person name="Andreopoulos W."/>
            <person name="Angelini C."/>
            <person name="Antonin V."/>
            <person name="Barry K.W."/>
            <person name="Bougher N.L."/>
            <person name="Buchanan P."/>
            <person name="Buyck B."/>
            <person name="Bense V."/>
            <person name="Catcheside P."/>
            <person name="Chovatia M."/>
            <person name="Cooper J."/>
            <person name="Damon W."/>
            <person name="Desjardin D."/>
            <person name="Finy P."/>
            <person name="Geml J."/>
            <person name="Haridas S."/>
            <person name="Hughes K."/>
            <person name="Justo A."/>
            <person name="Karasinski D."/>
            <person name="Kautmanova I."/>
            <person name="Kiss B."/>
            <person name="Kocsube S."/>
            <person name="Kotiranta H."/>
            <person name="LaButti K.M."/>
            <person name="Lechner B.E."/>
            <person name="Liimatainen K."/>
            <person name="Lipzen A."/>
            <person name="Lukacs Z."/>
            <person name="Mihaltcheva S."/>
            <person name="Morgado L.N."/>
            <person name="Niskanen T."/>
            <person name="Noordeloos M.E."/>
            <person name="Ohm R.A."/>
            <person name="Ortiz-Santana B."/>
            <person name="Ovrebo C."/>
            <person name="Racz N."/>
            <person name="Riley R."/>
            <person name="Savchenko A."/>
            <person name="Shiryaev A."/>
            <person name="Soop K."/>
            <person name="Spirin V."/>
            <person name="Szebenyi C."/>
            <person name="Tomsovsky M."/>
            <person name="Tulloss R.E."/>
            <person name="Uehling J."/>
            <person name="Grigoriev I.V."/>
            <person name="Vagvolgyi C."/>
            <person name="Papp T."/>
            <person name="Martin F.M."/>
            <person name="Miettinen O."/>
            <person name="Hibbett D.S."/>
            <person name="Nagy L.G."/>
        </authorList>
    </citation>
    <scope>NUCLEOTIDE SEQUENCE [LARGE SCALE GENOMIC DNA]</scope>
    <source>
        <strain evidence="1 2">CBS 121175</strain>
    </source>
</reference>
<dbReference type="EMBL" id="ML210284">
    <property type="protein sequence ID" value="TFK20895.1"/>
    <property type="molecule type" value="Genomic_DNA"/>
</dbReference>
<evidence type="ECO:0000313" key="2">
    <source>
        <dbReference type="Proteomes" id="UP000307440"/>
    </source>
</evidence>